<evidence type="ECO:0000256" key="1">
    <source>
        <dbReference type="SAM" id="Phobius"/>
    </source>
</evidence>
<feature type="transmembrane region" description="Helical" evidence="1">
    <location>
        <begin position="7"/>
        <end position="25"/>
    </location>
</feature>
<keyword evidence="1" id="KW-1133">Transmembrane helix</keyword>
<sequence length="83" mass="9811">MNMKKYLNHNLIVLSLFLFGFMLYLVSNSFLQKNVIIIGVLVIFLLLNFLYHKSQGKLTLSIFLEYILIVSLVYLIFLFLNLY</sequence>
<name>A0A2H0RAM1_UNCKA</name>
<keyword evidence="1" id="KW-0812">Transmembrane</keyword>
<keyword evidence="1" id="KW-0472">Membrane</keyword>
<protein>
    <submittedName>
        <fullName evidence="2">Uncharacterized protein</fullName>
    </submittedName>
</protein>
<evidence type="ECO:0000313" key="2">
    <source>
        <dbReference type="EMBL" id="PIR43558.1"/>
    </source>
</evidence>
<accession>A0A2H0RAM1</accession>
<reference evidence="2 3" key="1">
    <citation type="submission" date="2017-09" db="EMBL/GenBank/DDBJ databases">
        <title>Depth-based differentiation of microbial function through sediment-hosted aquifers and enrichment of novel symbionts in the deep terrestrial subsurface.</title>
        <authorList>
            <person name="Probst A.J."/>
            <person name="Ladd B."/>
            <person name="Jarett J.K."/>
            <person name="Geller-Mcgrath D.E."/>
            <person name="Sieber C.M."/>
            <person name="Emerson J.B."/>
            <person name="Anantharaman K."/>
            <person name="Thomas B.C."/>
            <person name="Malmstrom R."/>
            <person name="Stieglmeier M."/>
            <person name="Klingl A."/>
            <person name="Woyke T."/>
            <person name="Ryan C.M."/>
            <person name="Banfield J.F."/>
        </authorList>
    </citation>
    <scope>NUCLEOTIDE SEQUENCE [LARGE SCALE GENOMIC DNA]</scope>
    <source>
        <strain evidence="2">CG10_big_fil_rev_8_21_14_0_10_32_10</strain>
    </source>
</reference>
<evidence type="ECO:0000313" key="3">
    <source>
        <dbReference type="Proteomes" id="UP000230214"/>
    </source>
</evidence>
<dbReference type="EMBL" id="PCXU01000018">
    <property type="protein sequence ID" value="PIR43558.1"/>
    <property type="molecule type" value="Genomic_DNA"/>
</dbReference>
<comment type="caution">
    <text evidence="2">The sequence shown here is derived from an EMBL/GenBank/DDBJ whole genome shotgun (WGS) entry which is preliminary data.</text>
</comment>
<gene>
    <name evidence="2" type="ORF">COV24_01915</name>
</gene>
<feature type="transmembrane region" description="Helical" evidence="1">
    <location>
        <begin position="63"/>
        <end position="82"/>
    </location>
</feature>
<feature type="transmembrane region" description="Helical" evidence="1">
    <location>
        <begin position="31"/>
        <end position="51"/>
    </location>
</feature>
<dbReference type="Proteomes" id="UP000230214">
    <property type="component" value="Unassembled WGS sequence"/>
</dbReference>
<dbReference type="AlphaFoldDB" id="A0A2H0RAM1"/>
<organism evidence="2 3">
    <name type="scientific">candidate division WWE3 bacterium CG10_big_fil_rev_8_21_14_0_10_32_10</name>
    <dbReference type="NCBI Taxonomy" id="1975090"/>
    <lineage>
        <taxon>Bacteria</taxon>
        <taxon>Katanobacteria</taxon>
    </lineage>
</organism>
<proteinExistence type="predicted"/>